<dbReference type="Pfam" id="PF00202">
    <property type="entry name" value="Aminotran_3"/>
    <property type="match status" value="1"/>
</dbReference>
<dbReference type="RefSeq" id="WP_133611954.1">
    <property type="nucleotide sequence ID" value="NZ_SNYW01000006.1"/>
</dbReference>
<dbReference type="Gene3D" id="3.40.640.10">
    <property type="entry name" value="Type I PLP-dependent aspartate aminotransferase-like (Major domain)"/>
    <property type="match status" value="1"/>
</dbReference>
<dbReference type="CDD" id="cd00610">
    <property type="entry name" value="OAT_like"/>
    <property type="match status" value="1"/>
</dbReference>
<name>A0A4R6WUR4_9PROT</name>
<accession>A0A4R6WUR4</accession>
<dbReference type="EMBL" id="SNYW01000006">
    <property type="protein sequence ID" value="TDQ83890.1"/>
    <property type="molecule type" value="Genomic_DNA"/>
</dbReference>
<evidence type="ECO:0000313" key="4">
    <source>
        <dbReference type="EMBL" id="TDQ83890.1"/>
    </source>
</evidence>
<dbReference type="Proteomes" id="UP000295783">
    <property type="component" value="Unassembled WGS sequence"/>
</dbReference>
<sequence>MGEGVTAGQNLELDAAIAETRAKYQRANAQSAERHEGAKRALPGGNTRAVMFYEPFPLTLTGGRGCTVSDLDGHTYVDFVSEYTAGLYGHSNAKIAAMIKQVADSGWVLGGPNPYEGRLAQAVVDRYPAIERVRFCNSGTEANLMALSTARAVTGRAKILAFEGGYHGGILTFAHGGSPLNAPYPFIFGHYNDIAGVTALIREHAGELAAVILEPMMGGGGCIAAKPDFLAALRAETAKAGILLIFDEVMASRLSYRGYHGKVGIKPDLVTLGKYIGGGCSFGAFGGRADILDRFDPASPNAFGHGGTFNNNIFSMAAGFTGFTEVLTEEALDRMNGLGDDLRNGMNALLGTRNVAAQVTGVGSIMNLHFVGHPVRSPDDVEHADPRWLHLWQLEMLLRGQYVTPRGMIALSLPMTRAEIVAFLDVFADFLDGYRSILPQQI</sequence>
<keyword evidence="5" id="KW-1185">Reference proteome</keyword>
<proteinExistence type="inferred from homology"/>
<dbReference type="InterPro" id="IPR015421">
    <property type="entry name" value="PyrdxlP-dep_Trfase_major"/>
</dbReference>
<reference evidence="4 5" key="1">
    <citation type="submission" date="2019-03" db="EMBL/GenBank/DDBJ databases">
        <title>Genomic Encyclopedia of Type Strains, Phase III (KMG-III): the genomes of soil and plant-associated and newly described type strains.</title>
        <authorList>
            <person name="Whitman W."/>
        </authorList>
    </citation>
    <scope>NUCLEOTIDE SEQUENCE [LARGE SCALE GENOMIC DNA]</scope>
    <source>
        <strain evidence="4 5">CGMCC 1.7660</strain>
    </source>
</reference>
<gene>
    <name evidence="4" type="ORF">A8950_0434</name>
</gene>
<dbReference type="AlphaFoldDB" id="A0A4R6WUR4"/>
<dbReference type="InterPro" id="IPR015422">
    <property type="entry name" value="PyrdxlP-dep_Trfase_small"/>
</dbReference>
<dbReference type="SUPFAM" id="SSF53383">
    <property type="entry name" value="PLP-dependent transferases"/>
    <property type="match status" value="1"/>
</dbReference>
<evidence type="ECO:0000313" key="5">
    <source>
        <dbReference type="Proteomes" id="UP000295783"/>
    </source>
</evidence>
<comment type="caution">
    <text evidence="4">The sequence shown here is derived from an EMBL/GenBank/DDBJ whole genome shotgun (WGS) entry which is preliminary data.</text>
</comment>
<dbReference type="PANTHER" id="PTHR43713">
    <property type="entry name" value="GLUTAMATE-1-SEMIALDEHYDE 2,1-AMINOMUTASE"/>
    <property type="match status" value="1"/>
</dbReference>
<dbReference type="InterPro" id="IPR015424">
    <property type="entry name" value="PyrdxlP-dep_Trfase"/>
</dbReference>
<dbReference type="InterPro" id="IPR005814">
    <property type="entry name" value="Aminotrans_3"/>
</dbReference>
<comment type="similarity">
    <text evidence="3">Belongs to the class-III pyridoxal-phosphate-dependent aminotransferase family.</text>
</comment>
<evidence type="ECO:0000256" key="2">
    <source>
        <dbReference type="ARBA" id="ARBA00022898"/>
    </source>
</evidence>
<dbReference type="GO" id="GO:0030170">
    <property type="term" value="F:pyridoxal phosphate binding"/>
    <property type="evidence" value="ECO:0007669"/>
    <property type="project" value="InterPro"/>
</dbReference>
<protein>
    <submittedName>
        <fullName evidence="4">Glutamate-1-semialdehyde 2,1-aminomutase</fullName>
    </submittedName>
</protein>
<dbReference type="GO" id="GO:0008483">
    <property type="term" value="F:transaminase activity"/>
    <property type="evidence" value="ECO:0007669"/>
    <property type="project" value="InterPro"/>
</dbReference>
<evidence type="ECO:0000256" key="3">
    <source>
        <dbReference type="RuleBase" id="RU003560"/>
    </source>
</evidence>
<evidence type="ECO:0000256" key="1">
    <source>
        <dbReference type="ARBA" id="ARBA00001933"/>
    </source>
</evidence>
<organism evidence="4 5">
    <name type="scientific">Dongia mobilis</name>
    <dbReference type="NCBI Taxonomy" id="578943"/>
    <lineage>
        <taxon>Bacteria</taxon>
        <taxon>Pseudomonadati</taxon>
        <taxon>Pseudomonadota</taxon>
        <taxon>Alphaproteobacteria</taxon>
        <taxon>Rhodospirillales</taxon>
        <taxon>Dongiaceae</taxon>
        <taxon>Dongia</taxon>
    </lineage>
</organism>
<dbReference type="Gene3D" id="3.90.1150.10">
    <property type="entry name" value="Aspartate Aminotransferase, domain 1"/>
    <property type="match status" value="1"/>
</dbReference>
<dbReference type="OrthoDB" id="9801052at2"/>
<comment type="cofactor">
    <cofactor evidence="1">
        <name>pyridoxal 5'-phosphate</name>
        <dbReference type="ChEBI" id="CHEBI:597326"/>
    </cofactor>
</comment>
<dbReference type="PANTHER" id="PTHR43713:SF3">
    <property type="entry name" value="GLUTAMATE-1-SEMIALDEHYDE 2,1-AMINOMUTASE 1, CHLOROPLASTIC-RELATED"/>
    <property type="match status" value="1"/>
</dbReference>
<keyword evidence="2 3" id="KW-0663">Pyridoxal phosphate</keyword>